<gene>
    <name evidence="1" type="ORF">F3N42_13980</name>
</gene>
<proteinExistence type="predicted"/>
<dbReference type="InterPro" id="IPR012657">
    <property type="entry name" value="23S_rRNA-intervening_sequence"/>
</dbReference>
<dbReference type="Gene3D" id="1.20.1440.60">
    <property type="entry name" value="23S rRNA-intervening sequence"/>
    <property type="match status" value="1"/>
</dbReference>
<organism evidence="1 2">
    <name type="scientific">Marinihelvus fidelis</name>
    <dbReference type="NCBI Taxonomy" id="2613842"/>
    <lineage>
        <taxon>Bacteria</taxon>
        <taxon>Pseudomonadati</taxon>
        <taxon>Pseudomonadota</taxon>
        <taxon>Gammaproteobacteria</taxon>
        <taxon>Chromatiales</taxon>
        <taxon>Wenzhouxiangellaceae</taxon>
        <taxon>Marinihelvus</taxon>
    </lineage>
</organism>
<dbReference type="AlphaFoldDB" id="A0A5N0T7V3"/>
<name>A0A5N0T7V3_9GAMM</name>
<dbReference type="SUPFAM" id="SSF158446">
    <property type="entry name" value="IVS-encoded protein-like"/>
    <property type="match status" value="1"/>
</dbReference>
<protein>
    <submittedName>
        <fullName evidence="1">Four helix bundle protein</fullName>
    </submittedName>
</protein>
<dbReference type="CDD" id="cd16377">
    <property type="entry name" value="23S_rRNA_IVP_like"/>
    <property type="match status" value="1"/>
</dbReference>
<accession>A0A5N0T7V3</accession>
<evidence type="ECO:0000313" key="2">
    <source>
        <dbReference type="Proteomes" id="UP000325372"/>
    </source>
</evidence>
<dbReference type="Proteomes" id="UP000325372">
    <property type="component" value="Unassembled WGS sequence"/>
</dbReference>
<dbReference type="Pfam" id="PF05635">
    <property type="entry name" value="23S_rRNA_IVP"/>
    <property type="match status" value="1"/>
</dbReference>
<comment type="caution">
    <text evidence="1">The sequence shown here is derived from an EMBL/GenBank/DDBJ whole genome shotgun (WGS) entry which is preliminary data.</text>
</comment>
<evidence type="ECO:0000313" key="1">
    <source>
        <dbReference type="EMBL" id="KAA9129896.1"/>
    </source>
</evidence>
<dbReference type="InterPro" id="IPR036583">
    <property type="entry name" value="23S_rRNA_IVS_sf"/>
</dbReference>
<sequence length="120" mass="13442">MRNGHFKLDVWQVAMELVQVVYEQTSGFPGHEQFGLSAQMRRAAVSIPSNIAEGAGRGSNADFRRFLLIARGSLAELETQALVSQNLGYPIELSKLQDLSDRLFKLLFGLIRKLELQSLH</sequence>
<dbReference type="PANTHER" id="PTHR38471">
    <property type="entry name" value="FOUR HELIX BUNDLE PROTEIN"/>
    <property type="match status" value="1"/>
</dbReference>
<dbReference type="NCBIfam" id="TIGR02436">
    <property type="entry name" value="four helix bundle protein"/>
    <property type="match status" value="1"/>
</dbReference>
<dbReference type="EMBL" id="VYXP01000010">
    <property type="protein sequence ID" value="KAA9129896.1"/>
    <property type="molecule type" value="Genomic_DNA"/>
</dbReference>
<reference evidence="1 2" key="1">
    <citation type="submission" date="2019-09" db="EMBL/GenBank/DDBJ databases">
        <title>Wenzhouxiangella sp. Genome sequencing and assembly.</title>
        <authorList>
            <person name="Zhang R."/>
        </authorList>
    </citation>
    <scope>NUCLEOTIDE SEQUENCE [LARGE SCALE GENOMIC DNA]</scope>
    <source>
        <strain evidence="1 2">W260</strain>
    </source>
</reference>
<dbReference type="PANTHER" id="PTHR38471:SF2">
    <property type="entry name" value="FOUR HELIX BUNDLE PROTEIN"/>
    <property type="match status" value="1"/>
</dbReference>
<keyword evidence="2" id="KW-1185">Reference proteome</keyword>